<evidence type="ECO:0000313" key="14">
    <source>
        <dbReference type="Proteomes" id="UP000001357"/>
    </source>
</evidence>
<dbReference type="FunFam" id="2.60.40.150:FF:000113">
    <property type="entry name" value="activating signal cointegrator 1 complex subunit 3"/>
    <property type="match status" value="1"/>
</dbReference>
<keyword evidence="11" id="KW-0143">Chaperone</keyword>
<evidence type="ECO:0000256" key="8">
    <source>
        <dbReference type="ARBA" id="ARBA00022840"/>
    </source>
</evidence>
<dbReference type="SUPFAM" id="SSF46785">
    <property type="entry name" value="Winged helix' DNA-binding domain"/>
    <property type="match status" value="1"/>
</dbReference>
<keyword evidence="9" id="KW-1133">Transmembrane helix</keyword>
<dbReference type="KEGG" id="mbr:MONBRDRAFT_9087"/>
<dbReference type="STRING" id="81824.A9V219"/>
<evidence type="ECO:0000256" key="4">
    <source>
        <dbReference type="ARBA" id="ARBA00022741"/>
    </source>
</evidence>
<dbReference type="InterPro" id="IPR027417">
    <property type="entry name" value="P-loop_NTPase"/>
</dbReference>
<dbReference type="Pfam" id="PF23445">
    <property type="entry name" value="WHD_SNRNP200"/>
    <property type="match status" value="1"/>
</dbReference>
<dbReference type="Pfam" id="PF00271">
    <property type="entry name" value="Helicase_C"/>
    <property type="match status" value="1"/>
</dbReference>
<keyword evidence="7" id="KW-0256">Endoplasmic reticulum</keyword>
<name>A9V219_MONBE</name>
<dbReference type="InterPro" id="IPR036390">
    <property type="entry name" value="WH_DNA-bd_sf"/>
</dbReference>
<dbReference type="GO" id="GO:0005783">
    <property type="term" value="C:endoplasmic reticulum"/>
    <property type="evidence" value="ECO:0007669"/>
    <property type="project" value="UniProtKB-SubCell"/>
</dbReference>
<evidence type="ECO:0000259" key="12">
    <source>
        <dbReference type="PROSITE" id="PS51194"/>
    </source>
</evidence>
<dbReference type="Gene3D" id="2.60.40.150">
    <property type="entry name" value="C2 domain"/>
    <property type="match status" value="1"/>
</dbReference>
<dbReference type="SMART" id="SM00490">
    <property type="entry name" value="HELICc"/>
    <property type="match status" value="1"/>
</dbReference>
<evidence type="ECO:0000313" key="13">
    <source>
        <dbReference type="EMBL" id="EDQ88537.1"/>
    </source>
</evidence>
<dbReference type="GeneID" id="5891791"/>
<evidence type="ECO:0000256" key="11">
    <source>
        <dbReference type="ARBA" id="ARBA00023186"/>
    </source>
</evidence>
<dbReference type="InterPro" id="IPR004179">
    <property type="entry name" value="Sec63-dom"/>
</dbReference>
<dbReference type="InterPro" id="IPR035892">
    <property type="entry name" value="C2_domain_sf"/>
</dbReference>
<dbReference type="InterPro" id="IPR057842">
    <property type="entry name" value="WH_MER3"/>
</dbReference>
<dbReference type="SMART" id="SM00973">
    <property type="entry name" value="Sec63"/>
    <property type="match status" value="1"/>
</dbReference>
<evidence type="ECO:0000256" key="5">
    <source>
        <dbReference type="ARBA" id="ARBA00022801"/>
    </source>
</evidence>
<feature type="domain" description="Helicase C-terminal" evidence="12">
    <location>
        <begin position="1"/>
        <end position="122"/>
    </location>
</feature>
<evidence type="ECO:0000256" key="6">
    <source>
        <dbReference type="ARBA" id="ARBA00022806"/>
    </source>
</evidence>
<dbReference type="SUPFAM" id="SSF158702">
    <property type="entry name" value="Sec63 N-terminal domain-like"/>
    <property type="match status" value="1"/>
</dbReference>
<keyword evidence="14" id="KW-1185">Reference proteome</keyword>
<reference evidence="13 14" key="1">
    <citation type="journal article" date="2008" name="Nature">
        <title>The genome of the choanoflagellate Monosiga brevicollis and the origin of metazoans.</title>
        <authorList>
            <consortium name="JGI Sequencing"/>
            <person name="King N."/>
            <person name="Westbrook M.J."/>
            <person name="Young S.L."/>
            <person name="Kuo A."/>
            <person name="Abedin M."/>
            <person name="Chapman J."/>
            <person name="Fairclough S."/>
            <person name="Hellsten U."/>
            <person name="Isogai Y."/>
            <person name="Letunic I."/>
            <person name="Marr M."/>
            <person name="Pincus D."/>
            <person name="Putnam N."/>
            <person name="Rokas A."/>
            <person name="Wright K.J."/>
            <person name="Zuzow R."/>
            <person name="Dirks W."/>
            <person name="Good M."/>
            <person name="Goodstein D."/>
            <person name="Lemons D."/>
            <person name="Li W."/>
            <person name="Lyons J.B."/>
            <person name="Morris A."/>
            <person name="Nichols S."/>
            <person name="Richter D.J."/>
            <person name="Salamov A."/>
            <person name="Bork P."/>
            <person name="Lim W.A."/>
            <person name="Manning G."/>
            <person name="Miller W.T."/>
            <person name="McGinnis W."/>
            <person name="Shapiro H."/>
            <person name="Tjian R."/>
            <person name="Grigoriev I.V."/>
            <person name="Rokhsar D."/>
        </authorList>
    </citation>
    <scope>NUCLEOTIDE SEQUENCE [LARGE SCALE GENOMIC DNA]</scope>
    <source>
        <strain evidence="14">MX1 / ATCC 50154</strain>
    </source>
</reference>
<dbReference type="GO" id="GO:0043138">
    <property type="term" value="F:3'-5' DNA helicase activity"/>
    <property type="evidence" value="ECO:0000318"/>
    <property type="project" value="GO_Central"/>
</dbReference>
<dbReference type="InterPro" id="IPR001650">
    <property type="entry name" value="Helicase_C-like"/>
</dbReference>
<evidence type="ECO:0000256" key="9">
    <source>
        <dbReference type="ARBA" id="ARBA00022989"/>
    </source>
</evidence>
<evidence type="ECO:0000256" key="10">
    <source>
        <dbReference type="ARBA" id="ARBA00023136"/>
    </source>
</evidence>
<dbReference type="InParanoid" id="A9V219"/>
<dbReference type="InterPro" id="IPR014756">
    <property type="entry name" value="Ig_E-set"/>
</dbReference>
<protein>
    <recommendedName>
        <fullName evidence="12">Helicase C-terminal domain-containing protein</fullName>
    </recommendedName>
</protein>
<keyword evidence="5" id="KW-0378">Hydrolase</keyword>
<organism evidence="13 14">
    <name type="scientific">Monosiga brevicollis</name>
    <name type="common">Choanoflagellate</name>
    <dbReference type="NCBI Taxonomy" id="81824"/>
    <lineage>
        <taxon>Eukaryota</taxon>
        <taxon>Choanoflagellata</taxon>
        <taxon>Craspedida</taxon>
        <taxon>Salpingoecidae</taxon>
        <taxon>Monosiga</taxon>
    </lineage>
</organism>
<keyword evidence="4" id="KW-0547">Nucleotide-binding</keyword>
<dbReference type="EMBL" id="CH991554">
    <property type="protein sequence ID" value="EDQ88537.1"/>
    <property type="molecule type" value="Genomic_DNA"/>
</dbReference>
<dbReference type="GO" id="GO:0016020">
    <property type="term" value="C:membrane"/>
    <property type="evidence" value="ECO:0007669"/>
    <property type="project" value="UniProtKB-SubCell"/>
</dbReference>
<dbReference type="Gene3D" id="1.10.3380.10">
    <property type="entry name" value="Sec63 N-terminal domain-like domain"/>
    <property type="match status" value="1"/>
</dbReference>
<dbReference type="GO" id="GO:0005524">
    <property type="term" value="F:ATP binding"/>
    <property type="evidence" value="ECO:0007669"/>
    <property type="project" value="UniProtKB-KW"/>
</dbReference>
<keyword evidence="3" id="KW-0812">Transmembrane</keyword>
<dbReference type="CDD" id="cd18795">
    <property type="entry name" value="SF2_C_Ski2"/>
    <property type="match status" value="1"/>
</dbReference>
<dbReference type="AlphaFoldDB" id="A9V219"/>
<dbReference type="Gene3D" id="1.10.10.10">
    <property type="entry name" value="Winged helix-like DNA-binding domain superfamily/Winged helix DNA-binding domain"/>
    <property type="match status" value="1"/>
</dbReference>
<proteinExistence type="predicted"/>
<keyword evidence="8" id="KW-0067">ATP-binding</keyword>
<evidence type="ECO:0000256" key="2">
    <source>
        <dbReference type="ARBA" id="ARBA00004240"/>
    </source>
</evidence>
<dbReference type="FunFam" id="3.40.50.300:FF:006065">
    <property type="entry name" value="Predicted protein"/>
    <property type="match status" value="1"/>
</dbReference>
<sequence length="541" mass="60959">MHHAGLHERDRKTVEELFLSHKIQVLVATATLAWGVNLPAHLVVVKGTEFFDGKTGRYVDFDITDILQMTGRAGRPQFDDHGVAVIMVHDVKKHFYKKFMHEPFPVESALAGQLVNHFNAEIVAGTIASKQAAMDYLTWTYFYRRLLMNPSYYHLEDTEPEGVNKFLSELVEDCIWQLVQSGCVVVGEDNVSLEPDVLGRIASYYYLDHQTVRHFRNEMRDHLNIPELLKMLCDCQEFAELPVRHNEDELNGQLAKDCLLPVPQSALDSPHVKANLLLQAHFSRLKLPIPDYRTDTKRVLDQCIRILQAMADVAADAGHLTTTLNIMSLTQMVVQGRWITDSSLTCLPGVESLHADAMAGWRPSIVCLPQLIERAAVARDATQARLRELLGQDKAQQCMSALTTMPRINVSLRVLDAELEALQPDTAYTLEVHFERLQAVKQAQAVAPAFPKPIDESWWLVLGDTTTGELIALKRMGPIRSRSRTTIQFYTPGETGDFSYTFFMMSSAYLGLDQQYDLGMTVTDAEVVEHVEAPETVVKPQ</sequence>
<accession>A9V219</accession>
<dbReference type="Proteomes" id="UP000001357">
    <property type="component" value="Unassembled WGS sequence"/>
</dbReference>
<dbReference type="FunFam" id="1.10.10.10:FF:000012">
    <property type="entry name" value="U5 small nuclear ribonucleoprotein helicase"/>
    <property type="match status" value="1"/>
</dbReference>
<keyword evidence="10" id="KW-0472">Membrane</keyword>
<dbReference type="Pfam" id="PF02889">
    <property type="entry name" value="Sec63"/>
    <property type="match status" value="1"/>
</dbReference>
<dbReference type="GO" id="GO:0016787">
    <property type="term" value="F:hydrolase activity"/>
    <property type="evidence" value="ECO:0007669"/>
    <property type="project" value="UniProtKB-KW"/>
</dbReference>
<evidence type="ECO:0000256" key="1">
    <source>
        <dbReference type="ARBA" id="ARBA00004141"/>
    </source>
</evidence>
<dbReference type="PROSITE" id="PS51194">
    <property type="entry name" value="HELICASE_CTER"/>
    <property type="match status" value="1"/>
</dbReference>
<dbReference type="eggNOG" id="KOG0952">
    <property type="taxonomic scope" value="Eukaryota"/>
</dbReference>
<dbReference type="Gene3D" id="3.40.50.300">
    <property type="entry name" value="P-loop containing nucleotide triphosphate hydrolases"/>
    <property type="match status" value="1"/>
</dbReference>
<evidence type="ECO:0000256" key="7">
    <source>
        <dbReference type="ARBA" id="ARBA00022824"/>
    </source>
</evidence>
<gene>
    <name evidence="13" type="ORF">MONBRDRAFT_9087</name>
</gene>
<dbReference type="PANTHER" id="PTHR24075:SF6">
    <property type="entry name" value="ACTIVATING SIGNAL COINTEGRATOR 1 COMPLEX SUBUNIT 3"/>
    <property type="match status" value="1"/>
</dbReference>
<evidence type="ECO:0000256" key="3">
    <source>
        <dbReference type="ARBA" id="ARBA00022692"/>
    </source>
</evidence>
<dbReference type="OMA" id="HEGLNLM"/>
<dbReference type="InterPro" id="IPR036388">
    <property type="entry name" value="WH-like_DNA-bd_sf"/>
</dbReference>
<comment type="subcellular location">
    <subcellularLocation>
        <location evidence="2">Endoplasmic reticulum</location>
    </subcellularLocation>
    <subcellularLocation>
        <location evidence="1">Membrane</location>
        <topology evidence="1">Multi-pass membrane protein</topology>
    </subcellularLocation>
</comment>
<dbReference type="PANTHER" id="PTHR24075">
    <property type="entry name" value="SEC63 DOMAIN-CONTAINING"/>
    <property type="match status" value="1"/>
</dbReference>
<dbReference type="GO" id="GO:0005634">
    <property type="term" value="C:nucleus"/>
    <property type="evidence" value="ECO:0000318"/>
    <property type="project" value="GO_Central"/>
</dbReference>
<dbReference type="RefSeq" id="XP_001746641.1">
    <property type="nucleotide sequence ID" value="XM_001746589.1"/>
</dbReference>
<dbReference type="FunFam" id="1.10.3380.10:FF:000002">
    <property type="entry name" value="Activating signal cointegrator 1 complex subunit 3"/>
    <property type="match status" value="1"/>
</dbReference>
<dbReference type="SUPFAM" id="SSF81296">
    <property type="entry name" value="E set domains"/>
    <property type="match status" value="1"/>
</dbReference>
<keyword evidence="6" id="KW-0347">Helicase</keyword>
<dbReference type="SUPFAM" id="SSF52540">
    <property type="entry name" value="P-loop containing nucleoside triphosphate hydrolases"/>
    <property type="match status" value="1"/>
</dbReference>